<dbReference type="PROSITE" id="PS51130">
    <property type="entry name" value="PDXT_SNO_2"/>
    <property type="match status" value="1"/>
</dbReference>
<dbReference type="HAMAP" id="MF_01615">
    <property type="entry name" value="PdxT"/>
    <property type="match status" value="1"/>
</dbReference>
<comment type="pathway">
    <text evidence="10">Cofactor biosynthesis; pyridoxal 5'-phosphate biosynthesis.</text>
</comment>
<comment type="function">
    <text evidence="8 10">Catalyzes the hydrolysis of glutamine to glutamate and ammonia as part of the biosynthesis of pyridoxal 5'-phosphate. The resulting ammonia molecule is channeled to the active site of PdxS.</text>
</comment>
<dbReference type="CDD" id="cd01749">
    <property type="entry name" value="GATase1_PB"/>
    <property type="match status" value="1"/>
</dbReference>
<dbReference type="EC" id="3.5.1.2" evidence="10"/>
<keyword evidence="14" id="KW-1185">Reference proteome</keyword>
<dbReference type="PROSITE" id="PS51273">
    <property type="entry name" value="GATASE_TYPE_1"/>
    <property type="match status" value="1"/>
</dbReference>
<dbReference type="Proteomes" id="UP000198597">
    <property type="component" value="Unassembled WGS sequence"/>
</dbReference>
<dbReference type="GO" id="GO:0004359">
    <property type="term" value="F:glutaminase activity"/>
    <property type="evidence" value="ECO:0007669"/>
    <property type="project" value="UniProtKB-UniRule"/>
</dbReference>
<accession>A0A1H0W7E4</accession>
<dbReference type="GO" id="GO:1903600">
    <property type="term" value="C:glutaminase complex"/>
    <property type="evidence" value="ECO:0007669"/>
    <property type="project" value="TreeGrafter"/>
</dbReference>
<dbReference type="EMBL" id="FNJM01000037">
    <property type="protein sequence ID" value="SDP86483.1"/>
    <property type="molecule type" value="Genomic_DNA"/>
</dbReference>
<comment type="similarity">
    <text evidence="1 10">Belongs to the glutaminase PdxT/SNO family.</text>
</comment>
<dbReference type="FunFam" id="3.40.50.880:FF:000010">
    <property type="entry name" value="uncharacterized protein LOC100176842 isoform X2"/>
    <property type="match status" value="1"/>
</dbReference>
<evidence type="ECO:0000256" key="5">
    <source>
        <dbReference type="ARBA" id="ARBA00023239"/>
    </source>
</evidence>
<evidence type="ECO:0000313" key="14">
    <source>
        <dbReference type="Proteomes" id="UP000198597"/>
    </source>
</evidence>
<protein>
    <recommendedName>
        <fullName evidence="10">Pyridoxal 5'-phosphate synthase subunit PdxT</fullName>
        <ecNumber evidence="10">4.3.3.6</ecNumber>
    </recommendedName>
    <alternativeName>
        <fullName evidence="10">Pdx2</fullName>
    </alternativeName>
    <alternativeName>
        <fullName evidence="10">Pyridoxal 5'-phosphate synthase glutaminase subunit</fullName>
        <ecNumber evidence="10">3.5.1.2</ecNumber>
    </alternativeName>
</protein>
<dbReference type="UniPathway" id="UPA00245"/>
<reference evidence="13 14" key="1">
    <citation type="submission" date="2016-10" db="EMBL/GenBank/DDBJ databases">
        <authorList>
            <person name="de Groot N.N."/>
        </authorList>
    </citation>
    <scope>NUCLEOTIDE SEQUENCE [LARGE SCALE GENOMIC DNA]</scope>
    <source>
        <strain evidence="13 14">DSM 12272</strain>
    </source>
</reference>
<dbReference type="InterPro" id="IPR002161">
    <property type="entry name" value="PdxT/SNO"/>
</dbReference>
<organism evidence="13 14">
    <name type="scientific">Clostridium gasigenes</name>
    <dbReference type="NCBI Taxonomy" id="94869"/>
    <lineage>
        <taxon>Bacteria</taxon>
        <taxon>Bacillati</taxon>
        <taxon>Bacillota</taxon>
        <taxon>Clostridia</taxon>
        <taxon>Eubacteriales</taxon>
        <taxon>Clostridiaceae</taxon>
        <taxon>Clostridium</taxon>
    </lineage>
</organism>
<dbReference type="SUPFAM" id="SSF52317">
    <property type="entry name" value="Class I glutamine amidotransferase-like"/>
    <property type="match status" value="1"/>
</dbReference>
<dbReference type="PANTHER" id="PTHR31559:SF0">
    <property type="entry name" value="PYRIDOXAL 5'-PHOSPHATE SYNTHASE SUBUNIT SNO1-RELATED"/>
    <property type="match status" value="1"/>
</dbReference>
<feature type="active site" description="Nucleophile" evidence="10 11">
    <location>
        <position position="88"/>
    </location>
</feature>
<evidence type="ECO:0000256" key="2">
    <source>
        <dbReference type="ARBA" id="ARBA00022801"/>
    </source>
</evidence>
<dbReference type="GO" id="GO:0008614">
    <property type="term" value="P:pyridoxine metabolic process"/>
    <property type="evidence" value="ECO:0007669"/>
    <property type="project" value="TreeGrafter"/>
</dbReference>
<evidence type="ECO:0000256" key="10">
    <source>
        <dbReference type="HAMAP-Rule" id="MF_01615"/>
    </source>
</evidence>
<dbReference type="Gene3D" id="3.40.50.880">
    <property type="match status" value="1"/>
</dbReference>
<dbReference type="NCBIfam" id="TIGR03800">
    <property type="entry name" value="PLP_synth_Pdx2"/>
    <property type="match status" value="1"/>
</dbReference>
<evidence type="ECO:0000313" key="13">
    <source>
        <dbReference type="EMBL" id="SDP86483.1"/>
    </source>
</evidence>
<comment type="catalytic activity">
    <reaction evidence="7 10">
        <text>L-glutamine + H2O = L-glutamate + NH4(+)</text>
        <dbReference type="Rhea" id="RHEA:15889"/>
        <dbReference type="ChEBI" id="CHEBI:15377"/>
        <dbReference type="ChEBI" id="CHEBI:28938"/>
        <dbReference type="ChEBI" id="CHEBI:29985"/>
        <dbReference type="ChEBI" id="CHEBI:58359"/>
        <dbReference type="EC" id="3.5.1.2"/>
    </reaction>
</comment>
<feature type="binding site" evidence="10 12">
    <location>
        <begin position="144"/>
        <end position="145"/>
    </location>
    <ligand>
        <name>L-glutamine</name>
        <dbReference type="ChEBI" id="CHEBI:58359"/>
    </ligand>
</feature>
<evidence type="ECO:0000256" key="9">
    <source>
        <dbReference type="ARBA" id="ARBA00064749"/>
    </source>
</evidence>
<keyword evidence="5 10" id="KW-0456">Lyase</keyword>
<dbReference type="AlphaFoldDB" id="A0A1H0W7E4"/>
<dbReference type="InterPro" id="IPR029062">
    <property type="entry name" value="Class_I_gatase-like"/>
</dbReference>
<dbReference type="Pfam" id="PF01174">
    <property type="entry name" value="SNO"/>
    <property type="match status" value="1"/>
</dbReference>
<dbReference type="GO" id="GO:0042823">
    <property type="term" value="P:pyridoxal phosphate biosynthetic process"/>
    <property type="evidence" value="ECO:0007669"/>
    <property type="project" value="UniProtKB-UniRule"/>
</dbReference>
<proteinExistence type="inferred from homology"/>
<dbReference type="GO" id="GO:0036381">
    <property type="term" value="F:pyridoxal 5'-phosphate synthase (glutamine hydrolysing) activity"/>
    <property type="evidence" value="ECO:0007669"/>
    <property type="project" value="UniProtKB-UniRule"/>
</dbReference>
<dbReference type="GO" id="GO:0006543">
    <property type="term" value="P:L-glutamine catabolic process"/>
    <property type="evidence" value="ECO:0007669"/>
    <property type="project" value="UniProtKB-UniRule"/>
</dbReference>
<dbReference type="GO" id="GO:0005829">
    <property type="term" value="C:cytosol"/>
    <property type="evidence" value="ECO:0007669"/>
    <property type="project" value="TreeGrafter"/>
</dbReference>
<comment type="subunit">
    <text evidence="9 10">In the presence of PdxS, forms a dodecamer of heterodimers. Only shows activity in the heterodimer.</text>
</comment>
<dbReference type="InterPro" id="IPR021196">
    <property type="entry name" value="PdxT/SNO_CS"/>
</dbReference>
<evidence type="ECO:0000256" key="6">
    <source>
        <dbReference type="ARBA" id="ARBA00047992"/>
    </source>
</evidence>
<name>A0A1H0W7E4_9CLOT</name>
<evidence type="ECO:0000256" key="8">
    <source>
        <dbReference type="ARBA" id="ARBA00054599"/>
    </source>
</evidence>
<evidence type="ECO:0000256" key="4">
    <source>
        <dbReference type="ARBA" id="ARBA00022962"/>
    </source>
</evidence>
<dbReference type="PROSITE" id="PS01236">
    <property type="entry name" value="PDXT_SNO_1"/>
    <property type="match status" value="1"/>
</dbReference>
<feature type="binding site" evidence="10 12">
    <location>
        <position position="115"/>
    </location>
    <ligand>
        <name>L-glutamine</name>
        <dbReference type="ChEBI" id="CHEBI:58359"/>
    </ligand>
</feature>
<feature type="active site" description="Charge relay system" evidence="10 11">
    <location>
        <position position="180"/>
    </location>
</feature>
<evidence type="ECO:0000256" key="3">
    <source>
        <dbReference type="ARBA" id="ARBA00022898"/>
    </source>
</evidence>
<evidence type="ECO:0000256" key="1">
    <source>
        <dbReference type="ARBA" id="ARBA00008345"/>
    </source>
</evidence>
<evidence type="ECO:0000256" key="12">
    <source>
        <dbReference type="PIRSR" id="PIRSR005639-2"/>
    </source>
</evidence>
<evidence type="ECO:0000256" key="11">
    <source>
        <dbReference type="PIRSR" id="PIRSR005639-1"/>
    </source>
</evidence>
<keyword evidence="4 10" id="KW-0315">Glutamine amidotransferase</keyword>
<dbReference type="EC" id="4.3.3.6" evidence="10"/>
<evidence type="ECO:0000256" key="7">
    <source>
        <dbReference type="ARBA" id="ARBA00049534"/>
    </source>
</evidence>
<sequence>MTYIQMANTPLHIGVLALQGSIDEHINHISSLGHIPVKVRTSNDLDNLDRLIIPGGESTTIGNILRSTGLLYSLKDKISKGLKVWGTCAGMILLAKEIENETISHLSLMDIKVKRNAYGNQLDSFITYTKINEVSPNNLELVFIRAPYISEISDKVTILCKIDENIVAAKENNMLVTSFHPELTPDTTFLKYFIETF</sequence>
<comment type="catalytic activity">
    <reaction evidence="6 10">
        <text>aldehydo-D-ribose 5-phosphate + D-glyceraldehyde 3-phosphate + L-glutamine = pyridoxal 5'-phosphate + L-glutamate + phosphate + 3 H2O + H(+)</text>
        <dbReference type="Rhea" id="RHEA:31507"/>
        <dbReference type="ChEBI" id="CHEBI:15377"/>
        <dbReference type="ChEBI" id="CHEBI:15378"/>
        <dbReference type="ChEBI" id="CHEBI:29985"/>
        <dbReference type="ChEBI" id="CHEBI:43474"/>
        <dbReference type="ChEBI" id="CHEBI:58273"/>
        <dbReference type="ChEBI" id="CHEBI:58359"/>
        <dbReference type="ChEBI" id="CHEBI:59776"/>
        <dbReference type="ChEBI" id="CHEBI:597326"/>
        <dbReference type="EC" id="4.3.3.6"/>
    </reaction>
</comment>
<dbReference type="PANTHER" id="PTHR31559">
    <property type="entry name" value="PYRIDOXAL 5'-PHOSPHATE SYNTHASE SUBUNIT SNO"/>
    <property type="match status" value="1"/>
</dbReference>
<dbReference type="RefSeq" id="WP_242874042.1">
    <property type="nucleotide sequence ID" value="NZ_FNJM01000037.1"/>
</dbReference>
<keyword evidence="3 10" id="KW-0663">Pyridoxal phosphate</keyword>
<feature type="binding site" evidence="10 12">
    <location>
        <begin position="56"/>
        <end position="58"/>
    </location>
    <ligand>
        <name>L-glutamine</name>
        <dbReference type="ChEBI" id="CHEBI:58359"/>
    </ligand>
</feature>
<feature type="active site" description="Charge relay system" evidence="10 11">
    <location>
        <position position="182"/>
    </location>
</feature>
<gene>
    <name evidence="10" type="primary">pdxT</name>
    <name evidence="13" type="ORF">SAMN04488529_1377</name>
</gene>
<dbReference type="STRING" id="94869.SAMN04488529_1377"/>
<dbReference type="PIRSF" id="PIRSF005639">
    <property type="entry name" value="Glut_amidoT_SNO"/>
    <property type="match status" value="1"/>
</dbReference>
<keyword evidence="2 10" id="KW-0378">Hydrolase</keyword>